<evidence type="ECO:0000313" key="1">
    <source>
        <dbReference type="EMBL" id="AND70239.1"/>
    </source>
</evidence>
<reference evidence="1 2" key="1">
    <citation type="submission" date="2016-02" db="EMBL/GenBank/DDBJ databases">
        <title>Complete genome sequencing and analysis of ATSB10, Dyella thiooxydans isolated from rhizosphere soil of sunflower (Helianthus annuus L.).</title>
        <authorList>
            <person name="Lee Y."/>
            <person name="Hwangbo K."/>
            <person name="Chung H."/>
            <person name="Yoo J."/>
            <person name="Kim K.Y."/>
            <person name="Sa T.M."/>
            <person name="Um Y."/>
            <person name="Madhaiyan M."/>
        </authorList>
    </citation>
    <scope>NUCLEOTIDE SEQUENCE [LARGE SCALE GENOMIC DNA]</scope>
    <source>
        <strain evidence="1 2">ATSB10</strain>
    </source>
</reference>
<dbReference type="PATRIC" id="fig|445710.3.peg.2780"/>
<dbReference type="EMBL" id="CP014841">
    <property type="protein sequence ID" value="AND70239.1"/>
    <property type="molecule type" value="Genomic_DNA"/>
</dbReference>
<dbReference type="InterPro" id="IPR036188">
    <property type="entry name" value="FAD/NAD-bd_sf"/>
</dbReference>
<evidence type="ECO:0008006" key="3">
    <source>
        <dbReference type="Google" id="ProtNLM"/>
    </source>
</evidence>
<organism evidence="1 2">
    <name type="scientific">Dyella thiooxydans</name>
    <dbReference type="NCBI Taxonomy" id="445710"/>
    <lineage>
        <taxon>Bacteria</taxon>
        <taxon>Pseudomonadati</taxon>
        <taxon>Pseudomonadota</taxon>
        <taxon>Gammaproteobacteria</taxon>
        <taxon>Lysobacterales</taxon>
        <taxon>Rhodanobacteraceae</taxon>
        <taxon>Dyella</taxon>
    </lineage>
</organism>
<dbReference type="Pfam" id="PF04820">
    <property type="entry name" value="Trp_halogenase"/>
    <property type="match status" value="1"/>
</dbReference>
<dbReference type="AlphaFoldDB" id="A0A161IVV3"/>
<dbReference type="KEGG" id="dtx:ATSB10_27850"/>
<protein>
    <recommendedName>
        <fullName evidence="3">Tryptophan halogenase</fullName>
    </recommendedName>
</protein>
<dbReference type="InterPro" id="IPR006905">
    <property type="entry name" value="Flavin_halogenase"/>
</dbReference>
<dbReference type="STRING" id="445710.ATSB10_27850"/>
<proteinExistence type="predicted"/>
<dbReference type="InterPro" id="IPR050816">
    <property type="entry name" value="Flavin-dep_Halogenase_NPB"/>
</dbReference>
<evidence type="ECO:0000313" key="2">
    <source>
        <dbReference type="Proteomes" id="UP000077255"/>
    </source>
</evidence>
<dbReference type="PANTHER" id="PTHR43747:SF4">
    <property type="entry name" value="FLAVIN-DEPENDENT TRYPTOPHAN HALOGENASE"/>
    <property type="match status" value="1"/>
</dbReference>
<dbReference type="Gene3D" id="3.50.50.60">
    <property type="entry name" value="FAD/NAD(P)-binding domain"/>
    <property type="match status" value="1"/>
</dbReference>
<dbReference type="PANTHER" id="PTHR43747">
    <property type="entry name" value="FAD-BINDING PROTEIN"/>
    <property type="match status" value="1"/>
</dbReference>
<name>A0A161IVV3_9GAMM</name>
<dbReference type="Proteomes" id="UP000077255">
    <property type="component" value="Chromosome"/>
</dbReference>
<dbReference type="SUPFAM" id="SSF51905">
    <property type="entry name" value="FAD/NAD(P)-binding domain"/>
    <property type="match status" value="1"/>
</dbReference>
<sequence length="559" mass="62251">MAQRPEFPAGLRPFFAIGQVSEDDGTAAGEEPAMARINKVLVVGGGTAGWLVACYLARAMRSSDPSGIQVHLVEAENIGLLGVGEATFPSIRGTLAAIGLDERHFLDGAHATYKQGIHYRHWVRPPGTPGRDAFFHPFNQPSQRPGGPELLPYWLLGEAPAELPFAEAVTLQSRVVEGGRAPKRPQDPDYQGPLNHAFHFDAACFARVLAEHGTQTLGVHRHVATVERAELDERGAIARLITTELGPMTADLYVDCTGLRSHLAGGTMQSPFLSRADVLFADRAMAMQVPYDRPDAPIPSYTIATAHEAGWTWDIGLQQRRGVGYVYSSRHTDDARAEQVLRGYLGNAAEGLTPLRIRFETGYRPEHWRHNCVAVGLAGGFVEPLESTGIALVELGAYLLTHALPADLDDLPRIARHYNTMMVARYERIIDFIKLHYCLSQRRDTPFWRDNTAPGSIPQTLQDKLALWRYRPPHRLDFVGDLEMFLVASWQYVLYGMEFRTDLTPMRRSYTQVAEARQEFATIQQVAARAQDDLPDHRAFVERMVREHRERAGRAHAAA</sequence>
<gene>
    <name evidence="1" type="ORF">ATSB10_27850</name>
</gene>
<dbReference type="GO" id="GO:0004497">
    <property type="term" value="F:monooxygenase activity"/>
    <property type="evidence" value="ECO:0007669"/>
    <property type="project" value="InterPro"/>
</dbReference>
<keyword evidence="2" id="KW-1185">Reference proteome</keyword>
<accession>A0A161IVV3</accession>